<keyword evidence="7" id="KW-0597">Phosphoprotein</keyword>
<dbReference type="Pfam" id="PF02954">
    <property type="entry name" value="HTH_8"/>
    <property type="match status" value="1"/>
</dbReference>
<dbReference type="InterPro" id="IPR002078">
    <property type="entry name" value="Sigma_54_int"/>
</dbReference>
<dbReference type="Pfam" id="PF00072">
    <property type="entry name" value="Response_reg"/>
    <property type="match status" value="1"/>
</dbReference>
<gene>
    <name evidence="10" type="ORF">SLNSH_08215</name>
</gene>
<dbReference type="FunFam" id="3.40.50.300:FF:000006">
    <property type="entry name" value="DNA-binding transcriptional regulator NtrC"/>
    <property type="match status" value="1"/>
</dbReference>
<dbReference type="Pfam" id="PF25601">
    <property type="entry name" value="AAA_lid_14"/>
    <property type="match status" value="1"/>
</dbReference>
<dbReference type="GO" id="GO:0006355">
    <property type="term" value="P:regulation of DNA-templated transcription"/>
    <property type="evidence" value="ECO:0007669"/>
    <property type="project" value="InterPro"/>
</dbReference>
<dbReference type="InterPro" id="IPR025662">
    <property type="entry name" value="Sigma_54_int_dom_ATP-bd_1"/>
</dbReference>
<dbReference type="PANTHER" id="PTHR32071">
    <property type="entry name" value="TRANSCRIPTIONAL REGULATORY PROTEIN"/>
    <property type="match status" value="1"/>
</dbReference>
<dbReference type="SMART" id="SM00448">
    <property type="entry name" value="REC"/>
    <property type="match status" value="1"/>
</dbReference>
<proteinExistence type="predicted"/>
<evidence type="ECO:0000256" key="5">
    <source>
        <dbReference type="ARBA" id="ARBA00023159"/>
    </source>
</evidence>
<dbReference type="GO" id="GO:0000160">
    <property type="term" value="P:phosphorelay signal transduction system"/>
    <property type="evidence" value="ECO:0007669"/>
    <property type="project" value="UniProtKB-KW"/>
</dbReference>
<dbReference type="CDD" id="cd00009">
    <property type="entry name" value="AAA"/>
    <property type="match status" value="1"/>
</dbReference>
<dbReference type="Gene3D" id="3.40.50.2300">
    <property type="match status" value="1"/>
</dbReference>
<evidence type="ECO:0000313" key="11">
    <source>
        <dbReference type="Proteomes" id="UP000239772"/>
    </source>
</evidence>
<evidence type="ECO:0000259" key="9">
    <source>
        <dbReference type="PROSITE" id="PS50110"/>
    </source>
</evidence>
<dbReference type="GO" id="GO:0005524">
    <property type="term" value="F:ATP binding"/>
    <property type="evidence" value="ECO:0007669"/>
    <property type="project" value="UniProtKB-KW"/>
</dbReference>
<dbReference type="AlphaFoldDB" id="A0A2T1HV94"/>
<evidence type="ECO:0000256" key="1">
    <source>
        <dbReference type="ARBA" id="ARBA00022741"/>
    </source>
</evidence>
<keyword evidence="1" id="KW-0547">Nucleotide-binding</keyword>
<evidence type="ECO:0000256" key="6">
    <source>
        <dbReference type="ARBA" id="ARBA00023163"/>
    </source>
</evidence>
<dbReference type="InterPro" id="IPR011006">
    <property type="entry name" value="CheY-like_superfamily"/>
</dbReference>
<dbReference type="PROSITE" id="PS50045">
    <property type="entry name" value="SIGMA54_INTERACT_4"/>
    <property type="match status" value="1"/>
</dbReference>
<dbReference type="InterPro" id="IPR002197">
    <property type="entry name" value="HTH_Fis"/>
</dbReference>
<dbReference type="InterPro" id="IPR025944">
    <property type="entry name" value="Sigma_54_int_dom_CS"/>
</dbReference>
<evidence type="ECO:0000256" key="7">
    <source>
        <dbReference type="PROSITE-ProRule" id="PRU00169"/>
    </source>
</evidence>
<keyword evidence="3" id="KW-0902">Two-component regulatory system</keyword>
<protein>
    <submittedName>
        <fullName evidence="10">Sigma-54-dependent Fis family transcriptional regulator</fullName>
    </submittedName>
</protein>
<evidence type="ECO:0000256" key="3">
    <source>
        <dbReference type="ARBA" id="ARBA00023012"/>
    </source>
</evidence>
<dbReference type="Proteomes" id="UP000239772">
    <property type="component" value="Unassembled WGS sequence"/>
</dbReference>
<evidence type="ECO:0000259" key="8">
    <source>
        <dbReference type="PROSITE" id="PS50045"/>
    </source>
</evidence>
<dbReference type="Gene3D" id="1.10.8.60">
    <property type="match status" value="1"/>
</dbReference>
<keyword evidence="6" id="KW-0804">Transcription</keyword>
<evidence type="ECO:0000256" key="4">
    <source>
        <dbReference type="ARBA" id="ARBA00023015"/>
    </source>
</evidence>
<comment type="caution">
    <text evidence="10">The sequence shown here is derived from an EMBL/GenBank/DDBJ whole genome shotgun (WGS) entry which is preliminary data.</text>
</comment>
<dbReference type="PROSITE" id="PS00675">
    <property type="entry name" value="SIGMA54_INTERACT_1"/>
    <property type="match status" value="1"/>
</dbReference>
<dbReference type="PRINTS" id="PR01590">
    <property type="entry name" value="HTHFIS"/>
</dbReference>
<organism evidence="10 11">
    <name type="scientific">Alsobacter soli</name>
    <dbReference type="NCBI Taxonomy" id="2109933"/>
    <lineage>
        <taxon>Bacteria</taxon>
        <taxon>Pseudomonadati</taxon>
        <taxon>Pseudomonadota</taxon>
        <taxon>Alphaproteobacteria</taxon>
        <taxon>Hyphomicrobiales</taxon>
        <taxon>Alsobacteraceae</taxon>
        <taxon>Alsobacter</taxon>
    </lineage>
</organism>
<evidence type="ECO:0000313" key="10">
    <source>
        <dbReference type="EMBL" id="PSC05561.1"/>
    </source>
</evidence>
<feature type="modified residue" description="4-aspartylphosphate" evidence="7">
    <location>
        <position position="53"/>
    </location>
</feature>
<reference evidence="11" key="1">
    <citation type="submission" date="2018-03" db="EMBL/GenBank/DDBJ databases">
        <authorList>
            <person name="Sun L."/>
            <person name="Liu H."/>
            <person name="Chen W."/>
            <person name="Huang K."/>
            <person name="Liu W."/>
            <person name="Gao X."/>
        </authorList>
    </citation>
    <scope>NUCLEOTIDE SEQUENCE [LARGE SCALE GENOMIC DNA]</scope>
    <source>
        <strain evidence="11">SH9</strain>
    </source>
</reference>
<feature type="domain" description="Response regulatory" evidence="9">
    <location>
        <begin position="4"/>
        <end position="118"/>
    </location>
</feature>
<evidence type="ECO:0000256" key="2">
    <source>
        <dbReference type="ARBA" id="ARBA00022840"/>
    </source>
</evidence>
<dbReference type="InterPro" id="IPR027417">
    <property type="entry name" value="P-loop_NTPase"/>
</dbReference>
<dbReference type="InterPro" id="IPR003593">
    <property type="entry name" value="AAA+_ATPase"/>
</dbReference>
<accession>A0A2T1HV94</accession>
<name>A0A2T1HV94_9HYPH</name>
<keyword evidence="5" id="KW-0010">Activator</keyword>
<keyword evidence="4" id="KW-0805">Transcription regulation</keyword>
<dbReference type="Gene3D" id="3.40.50.300">
    <property type="entry name" value="P-loop containing nucleotide triphosphate hydrolases"/>
    <property type="match status" value="1"/>
</dbReference>
<dbReference type="RefSeq" id="WP_106336197.1">
    <property type="nucleotide sequence ID" value="NZ_PVZS01000007.1"/>
</dbReference>
<sequence>MSHTILIVDDEPKLLDVLSGMLEQMDYRTLTAGSGVAALDVLEREGVDLVLCDLRMPGMGGRELLAEMQRRGHAVPLVIMTAYSSVRDAVAVIKEGAFDYIDKPIELDDLTATLSNALRLQDALRDNARLREELEGKHRFDTLIGVSPAFQKVLRAVGEVCSARTTVLLTGESGTGKEVVARAIHFNSPRHEGPFVAVNCAAVPEALLESEFFGHVKGSFTGALTNRVGRFGQADRGTLFLDEIGDMPLALQAKILRVLQDRTYEPVGGTQSKTTDVRIIAATNRDLEKMVAEGQFRGDLYYRLNVFPIALPPLRDRREDVPLFLDRFVSEFGPALGKRGLSFAPDAVRALAAYAWPGNIRELQNCVERSVLSARGSVITAADLPPYITQAQGAASANGEVVFPMDLEEECAKFERSRIVAALKRTEGVQVRAAELLGVSERSLWHRVKKLGISVGKAVAEP</sequence>
<keyword evidence="2" id="KW-0067">ATP-binding</keyword>
<keyword evidence="11" id="KW-1185">Reference proteome</keyword>
<dbReference type="PROSITE" id="PS00688">
    <property type="entry name" value="SIGMA54_INTERACT_3"/>
    <property type="match status" value="1"/>
</dbReference>
<dbReference type="InterPro" id="IPR058031">
    <property type="entry name" value="AAA_lid_NorR"/>
</dbReference>
<dbReference type="SMART" id="SM00382">
    <property type="entry name" value="AAA"/>
    <property type="match status" value="1"/>
</dbReference>
<dbReference type="SUPFAM" id="SSF52540">
    <property type="entry name" value="P-loop containing nucleoside triphosphate hydrolases"/>
    <property type="match status" value="1"/>
</dbReference>
<dbReference type="SUPFAM" id="SSF52172">
    <property type="entry name" value="CheY-like"/>
    <property type="match status" value="1"/>
</dbReference>
<feature type="domain" description="Sigma-54 factor interaction" evidence="8">
    <location>
        <begin position="143"/>
        <end position="372"/>
    </location>
</feature>
<dbReference type="Gene3D" id="1.10.10.60">
    <property type="entry name" value="Homeodomain-like"/>
    <property type="match status" value="1"/>
</dbReference>
<dbReference type="Pfam" id="PF00158">
    <property type="entry name" value="Sigma54_activat"/>
    <property type="match status" value="1"/>
</dbReference>
<dbReference type="SUPFAM" id="SSF46689">
    <property type="entry name" value="Homeodomain-like"/>
    <property type="match status" value="1"/>
</dbReference>
<dbReference type="EMBL" id="PVZS01000007">
    <property type="protein sequence ID" value="PSC05561.1"/>
    <property type="molecule type" value="Genomic_DNA"/>
</dbReference>
<dbReference type="GO" id="GO:0043565">
    <property type="term" value="F:sequence-specific DNA binding"/>
    <property type="evidence" value="ECO:0007669"/>
    <property type="project" value="InterPro"/>
</dbReference>
<dbReference type="InterPro" id="IPR009057">
    <property type="entry name" value="Homeodomain-like_sf"/>
</dbReference>
<dbReference type="PROSITE" id="PS50110">
    <property type="entry name" value="RESPONSE_REGULATORY"/>
    <property type="match status" value="1"/>
</dbReference>
<dbReference type="InterPro" id="IPR001789">
    <property type="entry name" value="Sig_transdc_resp-reg_receiver"/>
</dbReference>
<dbReference type="OrthoDB" id="9762726at2"/>